<feature type="chain" id="PRO_5020462634" evidence="1">
    <location>
        <begin position="27"/>
        <end position="284"/>
    </location>
</feature>
<accession>A0A4V6I8I6</accession>
<dbReference type="EMBL" id="AZBU02000001">
    <property type="protein sequence ID" value="TMS38183.1"/>
    <property type="molecule type" value="Genomic_DNA"/>
</dbReference>
<name>A0A4V6I8I6_STECR</name>
<gene>
    <name evidence="2" type="ORF">L596_004960</name>
</gene>
<proteinExistence type="predicted"/>
<protein>
    <submittedName>
        <fullName evidence="2">Uncharacterized protein</fullName>
    </submittedName>
</protein>
<dbReference type="STRING" id="34508.A0A4V6I8I6"/>
<evidence type="ECO:0000313" key="2">
    <source>
        <dbReference type="EMBL" id="TMS38183.1"/>
    </source>
</evidence>
<keyword evidence="1" id="KW-0732">Signal</keyword>
<keyword evidence="3" id="KW-1185">Reference proteome</keyword>
<organism evidence="2 3">
    <name type="scientific">Steinernema carpocapsae</name>
    <name type="common">Entomopathogenic nematode</name>
    <dbReference type="NCBI Taxonomy" id="34508"/>
    <lineage>
        <taxon>Eukaryota</taxon>
        <taxon>Metazoa</taxon>
        <taxon>Ecdysozoa</taxon>
        <taxon>Nematoda</taxon>
        <taxon>Chromadorea</taxon>
        <taxon>Rhabditida</taxon>
        <taxon>Tylenchina</taxon>
        <taxon>Panagrolaimomorpha</taxon>
        <taxon>Strongyloidoidea</taxon>
        <taxon>Steinernematidae</taxon>
        <taxon>Steinernema</taxon>
    </lineage>
</organism>
<dbReference type="EMBL" id="CM016762">
    <property type="protein sequence ID" value="TMS38183.1"/>
    <property type="molecule type" value="Genomic_DNA"/>
</dbReference>
<dbReference type="Proteomes" id="UP000298663">
    <property type="component" value="Chromosome X"/>
</dbReference>
<evidence type="ECO:0000256" key="1">
    <source>
        <dbReference type="SAM" id="SignalP"/>
    </source>
</evidence>
<reference evidence="2 3" key="2">
    <citation type="journal article" date="2019" name="G3 (Bethesda)">
        <title>Hybrid Assembly of the Genome of the Entomopathogenic Nematode Steinernema carpocapsae Identifies the X-Chromosome.</title>
        <authorList>
            <person name="Serra L."/>
            <person name="Macchietto M."/>
            <person name="Macias-Munoz A."/>
            <person name="McGill C.J."/>
            <person name="Rodriguez I.M."/>
            <person name="Rodriguez B."/>
            <person name="Murad R."/>
            <person name="Mortazavi A."/>
        </authorList>
    </citation>
    <scope>NUCLEOTIDE SEQUENCE [LARGE SCALE GENOMIC DNA]</scope>
    <source>
        <strain evidence="2 3">ALL</strain>
    </source>
</reference>
<dbReference type="OrthoDB" id="529273at2759"/>
<comment type="caution">
    <text evidence="2">The sequence shown here is derived from an EMBL/GenBank/DDBJ whole genome shotgun (WGS) entry which is preliminary data.</text>
</comment>
<sequence>MRVTASLVGSLFWATTTALFAAVCCSDPLLPELLAASGKVCWGYEKGCSPENRYSIGRAKCPKPSKWPHGQTKREQMEVFYDQADFGYIKSKLDTMTPICTSERKDGAVLECTDHLRFCRGRNILFDFKGFYAKNSKRYRDDVIHEGEVGGRCDFFDRELLQKRSDEKSYLQSWGHELTHFESSEEFAVNAENCDVIFERPTIVLKLDASVNMYHHFCDFVNLFASQFLNGTFNDDVDIVWWETHSMGYEDRYFGPAWKAFSRNKPHELVSFDQKRVCFRNQEF</sequence>
<evidence type="ECO:0000313" key="3">
    <source>
        <dbReference type="Proteomes" id="UP000298663"/>
    </source>
</evidence>
<reference evidence="2 3" key="1">
    <citation type="journal article" date="2015" name="Genome Biol.">
        <title>Comparative genomics of Steinernema reveals deeply conserved gene regulatory networks.</title>
        <authorList>
            <person name="Dillman A.R."/>
            <person name="Macchietto M."/>
            <person name="Porter C.F."/>
            <person name="Rogers A."/>
            <person name="Williams B."/>
            <person name="Antoshechkin I."/>
            <person name="Lee M.M."/>
            <person name="Goodwin Z."/>
            <person name="Lu X."/>
            <person name="Lewis E.E."/>
            <person name="Goodrich-Blair H."/>
            <person name="Stock S.P."/>
            <person name="Adams B.J."/>
            <person name="Sternberg P.W."/>
            <person name="Mortazavi A."/>
        </authorList>
    </citation>
    <scope>NUCLEOTIDE SEQUENCE [LARGE SCALE GENOMIC DNA]</scope>
    <source>
        <strain evidence="2 3">ALL</strain>
    </source>
</reference>
<feature type="signal peptide" evidence="1">
    <location>
        <begin position="1"/>
        <end position="26"/>
    </location>
</feature>
<dbReference type="AlphaFoldDB" id="A0A4V6I8I6"/>